<dbReference type="InterPro" id="IPR052349">
    <property type="entry name" value="Metallo-hydrolase_Enzymes"/>
</dbReference>
<dbReference type="InterPro" id="IPR011059">
    <property type="entry name" value="Metal-dep_hydrolase_composite"/>
</dbReference>
<dbReference type="InterPro" id="IPR013108">
    <property type="entry name" value="Amidohydro_3"/>
</dbReference>
<feature type="domain" description="Amidohydrolase 3" evidence="1">
    <location>
        <begin position="190"/>
        <end position="383"/>
    </location>
</feature>
<dbReference type="Proteomes" id="UP000286288">
    <property type="component" value="Unassembled WGS sequence"/>
</dbReference>
<organism evidence="2 3">
    <name type="scientific">Enterococcus casseliflavus</name>
    <name type="common">Enterococcus flavescens</name>
    <dbReference type="NCBI Taxonomy" id="37734"/>
    <lineage>
        <taxon>Bacteria</taxon>
        <taxon>Bacillati</taxon>
        <taxon>Bacillota</taxon>
        <taxon>Bacilli</taxon>
        <taxon>Lactobacillales</taxon>
        <taxon>Enterococcaceae</taxon>
        <taxon>Enterococcus</taxon>
    </lineage>
</organism>
<gene>
    <name evidence="2" type="ORF">DW084_01795</name>
</gene>
<sequence>MDLWLTNVQLETSYLKEGDWSYGTKTENTAIGINDGKIAEIVPMSEWQASSGATIIDGENQLLLPGLIEKHCHLDKSKLGTPWRPVTPAASLVERFETEIPQLDALPLSIKERGQALIDLELPHGAVMFRSHIDIEPMTQLRYFDAITELVAEQPFGSELVLFPQHGLLRSNAASLIEEALATGKASYIGGVDPYTLDQDYKTSLRTTFELAQKGHVGIDLHLHDRQEAGRATIKEMIRLTKEFNMQGKVAISHAFGLNDFEGEERKEVFQALADLEIHIISSIPISPGTIPPLKELQSYGVAVHIGCDNVYDSWSSLGDGSLQEKLARYLEIFAVKSQEDLTQALGLVTDGKVPLDKNGAQQWPKVGDSADFLLTPAACTAEFVARKGFVSKSFYQGTVVFSAE</sequence>
<comment type="caution">
    <text evidence="2">The sequence shown here is derived from an EMBL/GenBank/DDBJ whole genome shotgun (WGS) entry which is preliminary data.</text>
</comment>
<dbReference type="CDD" id="cd01293">
    <property type="entry name" value="Bact_CD"/>
    <property type="match status" value="1"/>
</dbReference>
<dbReference type="AlphaFoldDB" id="A0A415EX48"/>
<dbReference type="Pfam" id="PF07969">
    <property type="entry name" value="Amidohydro_3"/>
    <property type="match status" value="1"/>
</dbReference>
<proteinExistence type="predicted"/>
<dbReference type="PANTHER" id="PTHR32027">
    <property type="entry name" value="CYTOSINE DEAMINASE"/>
    <property type="match status" value="1"/>
</dbReference>
<dbReference type="EMBL" id="QRMZ01000002">
    <property type="protein sequence ID" value="RHK07887.1"/>
    <property type="molecule type" value="Genomic_DNA"/>
</dbReference>
<dbReference type="GO" id="GO:0016814">
    <property type="term" value="F:hydrolase activity, acting on carbon-nitrogen (but not peptide) bonds, in cyclic amidines"/>
    <property type="evidence" value="ECO:0007669"/>
    <property type="project" value="TreeGrafter"/>
</dbReference>
<evidence type="ECO:0000259" key="1">
    <source>
        <dbReference type="Pfam" id="PF07969"/>
    </source>
</evidence>
<dbReference type="PANTHER" id="PTHR32027:SF9">
    <property type="entry name" value="BLL3847 PROTEIN"/>
    <property type="match status" value="1"/>
</dbReference>
<evidence type="ECO:0000313" key="3">
    <source>
        <dbReference type="Proteomes" id="UP000286288"/>
    </source>
</evidence>
<dbReference type="Gene3D" id="2.30.40.10">
    <property type="entry name" value="Urease, subunit C, domain 1"/>
    <property type="match status" value="1"/>
</dbReference>
<name>A0A415EX48_ENTCA</name>
<reference evidence="2 3" key="1">
    <citation type="submission" date="2018-08" db="EMBL/GenBank/DDBJ databases">
        <title>A genome reference for cultivated species of the human gut microbiota.</title>
        <authorList>
            <person name="Zou Y."/>
            <person name="Xue W."/>
            <person name="Luo G."/>
        </authorList>
    </citation>
    <scope>NUCLEOTIDE SEQUENCE [LARGE SCALE GENOMIC DNA]</scope>
    <source>
        <strain evidence="2 3">AF48-16</strain>
    </source>
</reference>
<accession>A0A415EX48</accession>
<dbReference type="SUPFAM" id="SSF51338">
    <property type="entry name" value="Composite domain of metallo-dependent hydrolases"/>
    <property type="match status" value="1"/>
</dbReference>
<protein>
    <submittedName>
        <fullName evidence="2">Deaminase</fullName>
    </submittedName>
</protein>
<dbReference type="Gene3D" id="3.20.20.140">
    <property type="entry name" value="Metal-dependent hydrolases"/>
    <property type="match status" value="1"/>
</dbReference>
<dbReference type="InterPro" id="IPR032466">
    <property type="entry name" value="Metal_Hydrolase"/>
</dbReference>
<dbReference type="SUPFAM" id="SSF51556">
    <property type="entry name" value="Metallo-dependent hydrolases"/>
    <property type="match status" value="1"/>
</dbReference>
<evidence type="ECO:0000313" key="2">
    <source>
        <dbReference type="EMBL" id="RHK07887.1"/>
    </source>
</evidence>